<evidence type="ECO:0000313" key="2">
    <source>
        <dbReference type="Proteomes" id="UP000528964"/>
    </source>
</evidence>
<proteinExistence type="predicted"/>
<dbReference type="InterPro" id="IPR026349">
    <property type="entry name" value="CHP04255"/>
</dbReference>
<dbReference type="EMBL" id="JACIDR010000001">
    <property type="protein sequence ID" value="MBB3972509.1"/>
    <property type="molecule type" value="Genomic_DNA"/>
</dbReference>
<dbReference type="Proteomes" id="UP000528964">
    <property type="component" value="Unassembled WGS sequence"/>
</dbReference>
<keyword evidence="2" id="KW-1185">Reference proteome</keyword>
<gene>
    <name evidence="1" type="ORF">GGR24_001142</name>
</gene>
<name>A0A7W6D5E6_9HYPH</name>
<dbReference type="RefSeq" id="WP_183394298.1">
    <property type="nucleotide sequence ID" value="NZ_JACIDR010000001.1"/>
</dbReference>
<accession>A0A7W6D5E6</accession>
<protein>
    <submittedName>
        <fullName evidence="1">Uncharacterized protein (TIGR04255 family)</fullName>
    </submittedName>
</protein>
<organism evidence="1 2">
    <name type="scientific">Hansschlegelia beijingensis</name>
    <dbReference type="NCBI Taxonomy" id="1133344"/>
    <lineage>
        <taxon>Bacteria</taxon>
        <taxon>Pseudomonadati</taxon>
        <taxon>Pseudomonadota</taxon>
        <taxon>Alphaproteobacteria</taxon>
        <taxon>Hyphomicrobiales</taxon>
        <taxon>Methylopilaceae</taxon>
        <taxon>Hansschlegelia</taxon>
    </lineage>
</organism>
<comment type="caution">
    <text evidence="1">The sequence shown here is derived from an EMBL/GenBank/DDBJ whole genome shotgun (WGS) entry which is preliminary data.</text>
</comment>
<evidence type="ECO:0000313" key="1">
    <source>
        <dbReference type="EMBL" id="MBB3972509.1"/>
    </source>
</evidence>
<dbReference type="AlphaFoldDB" id="A0A7W6D5E6"/>
<sequence>MDFDPINDDHAVQLVSFKVVCDRFIEPQDLQALAQAHEQVRSDLPAISGSEQPMPTVELAYRRPDGTASWLLRCGGNEIAVECRRYTRWEKIWATAQRLLSFAKGHLAASGDIKFGLPSLQFTDRFRGTQGEQSNIGGLLIESDVLANVAFRKGPLFHSNVGFFDDHGGALILHQVNVQGRKDAFLQLPSGGQEAGYYVVLDHVQQVRNIDQFLDAGRSADYLEHIMPIMHNNNKNMLSSILAPEMIVRIGLGRVVEHVK</sequence>
<dbReference type="NCBIfam" id="TIGR04255">
    <property type="entry name" value="sporadTIGR04255"/>
    <property type="match status" value="1"/>
</dbReference>
<reference evidence="1 2" key="1">
    <citation type="submission" date="2020-08" db="EMBL/GenBank/DDBJ databases">
        <title>Genomic Encyclopedia of Type Strains, Phase IV (KMG-IV): sequencing the most valuable type-strain genomes for metagenomic binning, comparative biology and taxonomic classification.</title>
        <authorList>
            <person name="Goeker M."/>
        </authorList>
    </citation>
    <scope>NUCLEOTIDE SEQUENCE [LARGE SCALE GENOMIC DNA]</scope>
    <source>
        <strain evidence="1 2">DSM 25481</strain>
    </source>
</reference>